<feature type="signal peptide" evidence="1">
    <location>
        <begin position="1"/>
        <end position="32"/>
    </location>
</feature>
<dbReference type="Proteomes" id="UP001589619">
    <property type="component" value="Unassembled WGS sequence"/>
</dbReference>
<keyword evidence="3" id="KW-1185">Reference proteome</keyword>
<dbReference type="InterPro" id="IPR008965">
    <property type="entry name" value="CBM2/CBM3_carb-bd_dom_sf"/>
</dbReference>
<evidence type="ECO:0000313" key="2">
    <source>
        <dbReference type="EMBL" id="MFB9751943.1"/>
    </source>
</evidence>
<keyword evidence="1" id="KW-0732">Signal</keyword>
<dbReference type="InterPro" id="IPR011047">
    <property type="entry name" value="Quinoprotein_ADH-like_sf"/>
</dbReference>
<dbReference type="RefSeq" id="WP_344915855.1">
    <property type="nucleotide sequence ID" value="NZ_BAAAYO010000017.1"/>
</dbReference>
<dbReference type="Gene3D" id="2.60.120.260">
    <property type="entry name" value="Galactose-binding domain-like"/>
    <property type="match status" value="1"/>
</dbReference>
<organism evidence="2 3">
    <name type="scientific">Paenibacillus hodogayensis</name>
    <dbReference type="NCBI Taxonomy" id="279208"/>
    <lineage>
        <taxon>Bacteria</taxon>
        <taxon>Bacillati</taxon>
        <taxon>Bacillota</taxon>
        <taxon>Bacilli</taxon>
        <taxon>Bacillales</taxon>
        <taxon>Paenibacillaceae</taxon>
        <taxon>Paenibacillus</taxon>
    </lineage>
</organism>
<dbReference type="Gene3D" id="2.130.10.10">
    <property type="entry name" value="YVTN repeat-like/Quinoprotein amine dehydrogenase"/>
    <property type="match status" value="2"/>
</dbReference>
<evidence type="ECO:0000313" key="3">
    <source>
        <dbReference type="Proteomes" id="UP001589619"/>
    </source>
</evidence>
<evidence type="ECO:0000256" key="1">
    <source>
        <dbReference type="SAM" id="SignalP"/>
    </source>
</evidence>
<dbReference type="SUPFAM" id="SSF50998">
    <property type="entry name" value="Quinoprotein alcohol dehydrogenase-like"/>
    <property type="match status" value="1"/>
</dbReference>
<accession>A0ABV5VV30</accession>
<proteinExistence type="predicted"/>
<dbReference type="EMBL" id="JBHMAG010000008">
    <property type="protein sequence ID" value="MFB9751943.1"/>
    <property type="molecule type" value="Genomic_DNA"/>
</dbReference>
<reference evidence="2 3" key="1">
    <citation type="submission" date="2024-09" db="EMBL/GenBank/DDBJ databases">
        <authorList>
            <person name="Sun Q."/>
            <person name="Mori K."/>
        </authorList>
    </citation>
    <scope>NUCLEOTIDE SEQUENCE [LARGE SCALE GENOMIC DNA]</scope>
    <source>
        <strain evidence="2 3">JCM 12520</strain>
    </source>
</reference>
<dbReference type="InterPro" id="IPR011044">
    <property type="entry name" value="Quino_amine_DH_bsu"/>
</dbReference>
<dbReference type="SUPFAM" id="SSF49384">
    <property type="entry name" value="Carbohydrate-binding domain"/>
    <property type="match status" value="1"/>
</dbReference>
<gene>
    <name evidence="2" type="ORF">ACFFNY_10285</name>
</gene>
<sequence length="1228" mass="132251">MKGKRKPSLALLLSFIVFLSAATWIAPLPAYAAIANLTLANPGFEQPLVNGKIPGWTSFFDETGTDFRYEWTDTKSASGSYSLKIADSRRDKSVAVISDRLNVVPGVAYTGRAKMLLEYGSTASLNLRFYDASDKQIAEAPVHNETSNGFPINQWKETSTPALVAPSNAKYAKLMAYTTTYAIGVAYYDDMSITYEINDMPAVLGLVGPSSVVPGQSLSVMLRATEVNNLAKASAHLFYDRQKLRFAEVQAAGAFANAGASVNPSVLDGALVIDAVQPADVKLNADTDIAVVRFEVIGDSGDTWIGIGKESVLNDTHPVARDRVSLMTIGTGHWPALSDKVFGAPENLGAPIADTIGLFDGTAGKEDGHNVMYTTVKGIPQMFHIIDIDDYKLVRSIPLDDAGDVWSHRVAPDGTVYIAAGGQLWAYSPVTKQARKAFTFPEENVFWAIDIDAAGKVYIATGPGGKVLHYDPVTQQGRDYGRLMGLIGQEYARSIAYSNGYVYVGTSLAKIYKLNVDTGEKVEIGASLNEAGYCYDMDVVDDKFVIARFDTSQKRYIYNIETGQWLDLVIENSSSGLHIAKQSLNGKVYFPADKKIKTFDVNTHAIEDSGMWFSTAFRGADWVEVDDPDLPGKSIASMDFSGGVHFFNPQTTKVKSYPNLLPPSPSITHTFEKGPNGKIYISGIQASRAAEYDVYTGQTKLLSMGQAGSITPYGGKMYFGSYPKALFRVYDPAVEPSGTNPRTLFNFGDEQDRPGQSVVGGNKIYIGSIPDYGQLGGAITVYDPAVTDPAQSYKVNRNIVQDQSMISLAYKDGKIYGSTSINGGLSSQPTTEEAKLFVWDAATARKVTEFKLDIPGLNKPPAIGGLSIGPDGLLWGGVNGYIFAIEPGNLKVIKSKNVFPQDGSWGQWGSYKTEWTEDGLLYAVLGRRLAVIDPITLESRYFGDSEAFALGEDGNLYYSPYGNKTLMHKITVRNADSETPRSEAVITPQPNEYGWLNTDAVVRITATDGTAGSGVVSVTYSTYGVQPLAPVTVRGHAAAIAITTEGVTTVTYGATDLAGNAEPAHTLAIRLDKTAPQIRSAGAGTYTVDQVASISCTATDFGSGLAADPCTAPLMQQPVYMLDPGVHKLNVQAKDKAGNTASAEFAFTVAVTYDSVCKLAEQFSSSHLDWVEKSLCAQLKVAQKAQENGNENAKKAVMKAFALEVKALAGKAFTQEKADILIRLAGYL</sequence>
<comment type="caution">
    <text evidence="2">The sequence shown here is derived from an EMBL/GenBank/DDBJ whole genome shotgun (WGS) entry which is preliminary data.</text>
</comment>
<protein>
    <submittedName>
        <fullName evidence="2">Uncharacterized protein</fullName>
    </submittedName>
</protein>
<dbReference type="SUPFAM" id="SSF50969">
    <property type="entry name" value="YVTN repeat-like/Quinoprotein amine dehydrogenase"/>
    <property type="match status" value="1"/>
</dbReference>
<dbReference type="CDD" id="cd08547">
    <property type="entry name" value="Type_II_cohesin"/>
    <property type="match status" value="1"/>
</dbReference>
<dbReference type="InterPro" id="IPR015943">
    <property type="entry name" value="WD40/YVTN_repeat-like_dom_sf"/>
</dbReference>
<feature type="chain" id="PRO_5046594312" evidence="1">
    <location>
        <begin position="33"/>
        <end position="1228"/>
    </location>
</feature>
<dbReference type="Gene3D" id="2.60.40.680">
    <property type="match status" value="1"/>
</dbReference>
<name>A0ABV5VV30_9BACL</name>